<dbReference type="Gene3D" id="3.90.550.10">
    <property type="entry name" value="Spore Coat Polysaccharide Biosynthesis Protein SpsA, Chain A"/>
    <property type="match status" value="1"/>
</dbReference>
<protein>
    <recommendedName>
        <fullName evidence="14">ABO glycosyltransferase</fullName>
    </recommendedName>
</protein>
<evidence type="ECO:0000313" key="12">
    <source>
        <dbReference type="EMBL" id="KAG8537882.1"/>
    </source>
</evidence>
<comment type="subcellular location">
    <subcellularLocation>
        <location evidence="1">Membrane</location>
        <topology evidence="1">Single-pass type II membrane protein</topology>
    </subcellularLocation>
</comment>
<dbReference type="InterPro" id="IPR029044">
    <property type="entry name" value="Nucleotide-diphossugar_trans"/>
</dbReference>
<evidence type="ECO:0008006" key="14">
    <source>
        <dbReference type="Google" id="ProtNLM"/>
    </source>
</evidence>
<dbReference type="EMBL" id="WNYA01025771">
    <property type="protein sequence ID" value="KAG8537882.1"/>
    <property type="molecule type" value="Genomic_DNA"/>
</dbReference>
<evidence type="ECO:0000256" key="8">
    <source>
        <dbReference type="ARBA" id="ARBA00023136"/>
    </source>
</evidence>
<dbReference type="Proteomes" id="UP000824782">
    <property type="component" value="Unassembled WGS sequence"/>
</dbReference>
<comment type="similarity">
    <text evidence="2">Belongs to the glycosyltransferase 6 family.</text>
</comment>
<feature type="binding site" evidence="10">
    <location>
        <position position="56"/>
    </location>
    <ligand>
        <name>UDP-N-acetyl-alpha-D-galactosamine</name>
        <dbReference type="ChEBI" id="CHEBI:67138"/>
    </ligand>
</feature>
<evidence type="ECO:0000256" key="2">
    <source>
        <dbReference type="ARBA" id="ARBA00010413"/>
    </source>
</evidence>
<dbReference type="InterPro" id="IPR005076">
    <property type="entry name" value="Glyco_trans_6"/>
</dbReference>
<evidence type="ECO:0000256" key="1">
    <source>
        <dbReference type="ARBA" id="ARBA00004606"/>
    </source>
</evidence>
<feature type="binding site" evidence="10">
    <location>
        <position position="175"/>
    </location>
    <ligand>
        <name>an alpha-L-fucosyl-(1-&gt;2)-beta-D-galactosyl derivative</name>
        <dbReference type="ChEBI" id="CHEBI:140327"/>
    </ligand>
</feature>
<dbReference type="GO" id="GO:0005975">
    <property type="term" value="P:carbohydrate metabolic process"/>
    <property type="evidence" value="ECO:0007669"/>
    <property type="project" value="InterPro"/>
</dbReference>
<dbReference type="CDD" id="cd02515">
    <property type="entry name" value="Glyco_transf_6"/>
    <property type="match status" value="1"/>
</dbReference>
<evidence type="ECO:0000313" key="13">
    <source>
        <dbReference type="Proteomes" id="UP000824782"/>
    </source>
</evidence>
<proteinExistence type="inferred from homology"/>
<dbReference type="Pfam" id="PF03414">
    <property type="entry name" value="Glyco_transf_6"/>
    <property type="match status" value="1"/>
</dbReference>
<keyword evidence="7" id="KW-1133">Transmembrane helix</keyword>
<keyword evidence="11" id="KW-0479">Metal-binding</keyword>
<feature type="binding site" evidence="10">
    <location>
        <begin position="51"/>
        <end position="53"/>
    </location>
    <ligand>
        <name>UDP-N-acetyl-alpha-D-galactosamine</name>
        <dbReference type="ChEBI" id="CHEBI:67138"/>
    </ligand>
</feature>
<evidence type="ECO:0000256" key="7">
    <source>
        <dbReference type="ARBA" id="ARBA00022989"/>
    </source>
</evidence>
<evidence type="ECO:0000256" key="9">
    <source>
        <dbReference type="PIRSR" id="PIRSR605076-1"/>
    </source>
</evidence>
<dbReference type="PANTHER" id="PTHR10462">
    <property type="entry name" value="GLYCOSYLTRANSFERASE-RELATED"/>
    <property type="match status" value="1"/>
</dbReference>
<dbReference type="SUPFAM" id="SSF53448">
    <property type="entry name" value="Nucleotide-diphospho-sugar transferases"/>
    <property type="match status" value="1"/>
</dbReference>
<keyword evidence="8" id="KW-0472">Membrane</keyword>
<evidence type="ECO:0000256" key="6">
    <source>
        <dbReference type="ARBA" id="ARBA00022968"/>
    </source>
</evidence>
<evidence type="ECO:0000256" key="5">
    <source>
        <dbReference type="ARBA" id="ARBA00022692"/>
    </source>
</evidence>
<dbReference type="FunFam" id="3.90.550.10:FF:000022">
    <property type="entry name" value="Histo-blood group ABO system transferase"/>
    <property type="match status" value="1"/>
</dbReference>
<accession>A0AAV6YL06</accession>
<evidence type="ECO:0000256" key="11">
    <source>
        <dbReference type="PIRSR" id="PIRSR605076-3"/>
    </source>
</evidence>
<dbReference type="GO" id="GO:0016020">
    <property type="term" value="C:membrane"/>
    <property type="evidence" value="ECO:0007669"/>
    <property type="project" value="UniProtKB-SubCell"/>
</dbReference>
<feature type="binding site" evidence="10">
    <location>
        <begin position="141"/>
        <end position="143"/>
    </location>
    <ligand>
        <name>UDP-N-acetyl-alpha-D-galactosamine</name>
        <dbReference type="ChEBI" id="CHEBI:67138"/>
    </ligand>
</feature>
<dbReference type="GO" id="GO:0005794">
    <property type="term" value="C:Golgi apparatus"/>
    <property type="evidence" value="ECO:0007669"/>
    <property type="project" value="TreeGrafter"/>
</dbReference>
<gene>
    <name evidence="12" type="ORF">GDO81_023646</name>
</gene>
<dbReference type="AlphaFoldDB" id="A0AAV6YL06"/>
<dbReference type="GO" id="GO:0046872">
    <property type="term" value="F:metal ion binding"/>
    <property type="evidence" value="ECO:0007669"/>
    <property type="project" value="UniProtKB-KW"/>
</dbReference>
<comment type="caution">
    <text evidence="12">The sequence shown here is derived from an EMBL/GenBank/DDBJ whole genome shotgun (WGS) entry which is preliminary data.</text>
</comment>
<sequence length="298" mass="35352">MYSSTILSYRRTDVLMVTPWFAPIVWDGTYNIDILNAQFHQRNVRVGLTVFAIKKYTVFLQRFIETAEKFFMVGHKVNYYVFTDRPNDIGNISLPEGRKVVILEVPSYKRWQEVSMRRMEMIRDYSQQRFIHEVDFLVCVDVDMRFSDEVGVEILGDVFGTLHPGFYAASRDRFTYERRKQSTAYIPPDEGDFYYAGGYFGGTVPEVYKLTNYCHNEMLTDKRNGIEAIWHDESYLNKYFLYHKPTKILSPEYLWDNGYAVPQFLKRRRFVAVPKNHNEIRNKRALNDSPKSRGKFHR</sequence>
<evidence type="ECO:0000256" key="10">
    <source>
        <dbReference type="PIRSR" id="PIRSR605076-2"/>
    </source>
</evidence>
<feature type="active site" description="Nucleophile" evidence="9">
    <location>
        <position position="233"/>
    </location>
</feature>
<feature type="binding site" evidence="10">
    <location>
        <position position="233"/>
    </location>
    <ligand>
        <name>an alpha-L-fucosyl-(1-&gt;2)-beta-D-galactosyl derivative</name>
        <dbReference type="ChEBI" id="CHEBI:140327"/>
    </ligand>
</feature>
<keyword evidence="4" id="KW-0808">Transferase</keyword>
<feature type="binding site" evidence="11">
    <location>
        <position position="143"/>
    </location>
    <ligand>
        <name>Mn(2+)</name>
        <dbReference type="ChEBI" id="CHEBI:29035"/>
    </ligand>
</feature>
<organism evidence="12 13">
    <name type="scientific">Engystomops pustulosus</name>
    <name type="common">Tungara frog</name>
    <name type="synonym">Physalaemus pustulosus</name>
    <dbReference type="NCBI Taxonomy" id="76066"/>
    <lineage>
        <taxon>Eukaryota</taxon>
        <taxon>Metazoa</taxon>
        <taxon>Chordata</taxon>
        <taxon>Craniata</taxon>
        <taxon>Vertebrata</taxon>
        <taxon>Euteleostomi</taxon>
        <taxon>Amphibia</taxon>
        <taxon>Batrachia</taxon>
        <taxon>Anura</taxon>
        <taxon>Neobatrachia</taxon>
        <taxon>Hyloidea</taxon>
        <taxon>Leptodactylidae</taxon>
        <taxon>Leiuperinae</taxon>
        <taxon>Engystomops</taxon>
    </lineage>
</organism>
<keyword evidence="11" id="KW-0464">Manganese</keyword>
<keyword evidence="13" id="KW-1185">Reference proteome</keyword>
<name>A0AAV6YL06_ENGPU</name>
<feature type="binding site" evidence="11">
    <location>
        <position position="141"/>
    </location>
    <ligand>
        <name>Mn(2+)</name>
        <dbReference type="ChEBI" id="CHEBI:29035"/>
    </ligand>
</feature>
<dbReference type="GO" id="GO:0016758">
    <property type="term" value="F:hexosyltransferase activity"/>
    <property type="evidence" value="ECO:0007669"/>
    <property type="project" value="InterPro"/>
</dbReference>
<keyword evidence="5" id="KW-0812">Transmembrane</keyword>
<evidence type="ECO:0000256" key="4">
    <source>
        <dbReference type="ARBA" id="ARBA00022679"/>
    </source>
</evidence>
<keyword evidence="6" id="KW-0735">Signal-anchor</keyword>
<feature type="binding site" evidence="10">
    <location>
        <position position="256"/>
    </location>
    <ligand>
        <name>an alpha-L-fucosyl-(1-&gt;2)-beta-D-galactosyl derivative</name>
        <dbReference type="ChEBI" id="CHEBI:140327"/>
    </ligand>
</feature>
<comment type="cofactor">
    <cofactor evidence="11">
        <name>Mn(2+)</name>
        <dbReference type="ChEBI" id="CHEBI:29035"/>
    </cofactor>
    <text evidence="11">Binds 1 Mn(2+) ion per subunit.</text>
</comment>
<reference evidence="12" key="1">
    <citation type="thesis" date="2020" institute="ProQuest LLC" country="789 East Eisenhower Parkway, Ann Arbor, MI, USA">
        <title>Comparative Genomics and Chromosome Evolution.</title>
        <authorList>
            <person name="Mudd A.B."/>
        </authorList>
    </citation>
    <scope>NUCLEOTIDE SEQUENCE</scope>
    <source>
        <strain evidence="12">237g6f4</strain>
        <tissue evidence="12">Blood</tissue>
    </source>
</reference>
<dbReference type="PANTHER" id="PTHR10462:SF55">
    <property type="entry name" value="HISTO-BLOOD GROUP ABO SYSTEM TRANSFERASE 1"/>
    <property type="match status" value="1"/>
</dbReference>
<keyword evidence="3" id="KW-0328">Glycosyltransferase</keyword>
<dbReference type="GO" id="GO:0031982">
    <property type="term" value="C:vesicle"/>
    <property type="evidence" value="ECO:0007669"/>
    <property type="project" value="TreeGrafter"/>
</dbReference>
<evidence type="ECO:0000256" key="3">
    <source>
        <dbReference type="ARBA" id="ARBA00022676"/>
    </source>
</evidence>
<feature type="binding site" evidence="10">
    <location>
        <position position="163"/>
    </location>
    <ligand>
        <name>an alpha-L-fucosyl-(1-&gt;2)-beta-D-galactosyl derivative</name>
        <dbReference type="ChEBI" id="CHEBI:140327"/>
    </ligand>
</feature>